<name>A0A2B4SDX7_STYPI</name>
<dbReference type="PANTHER" id="PTHR24106">
    <property type="entry name" value="NACHT, LRR AND CARD DOMAINS-CONTAINING"/>
    <property type="match status" value="1"/>
</dbReference>
<keyword evidence="1" id="KW-0433">Leucine-rich repeat</keyword>
<evidence type="ECO:0000313" key="4">
    <source>
        <dbReference type="Proteomes" id="UP000225706"/>
    </source>
</evidence>
<dbReference type="Pfam" id="PF13516">
    <property type="entry name" value="LRR_6"/>
    <property type="match status" value="5"/>
</dbReference>
<evidence type="ECO:0000313" key="3">
    <source>
        <dbReference type="EMBL" id="PFX26808.1"/>
    </source>
</evidence>
<dbReference type="SUPFAM" id="SSF52047">
    <property type="entry name" value="RNI-like"/>
    <property type="match status" value="1"/>
</dbReference>
<dbReference type="EMBL" id="LSMT01000117">
    <property type="protein sequence ID" value="PFX26808.1"/>
    <property type="molecule type" value="Genomic_DNA"/>
</dbReference>
<proteinExistence type="predicted"/>
<accession>A0A2B4SDX7</accession>
<dbReference type="InterPro" id="IPR032675">
    <property type="entry name" value="LRR_dom_sf"/>
</dbReference>
<dbReference type="Proteomes" id="UP000225706">
    <property type="component" value="Unassembled WGS sequence"/>
</dbReference>
<keyword evidence="2" id="KW-0677">Repeat</keyword>
<sequence>MKESELTEFVSQNIEDGKWQLVFQFLAGLMNDKENLPSEIITDLLPVETEKETVDDYELLSESETDREVTMWPTAGKRYLAMTLFKCFNESDRMQSIVQRKLQQINFNGLNFISSDLTAVDCSSLVNVIMDVQQISHLELTDNNLGPLGCFEICKLLKCRKSQLSWLNLEENQLKDEGAKYLADAITSNNCQLLTLHLSNNNIRDTGAQHLADAITNSNCQLRTLNLRDNNITDTGAQHLANAITNNNCQLRTLLENTGAQHLADAITNNNCQLRELHLFNNNITDTGAQHLAYAITNSNCQLRELHLRGNGNITEAVSNEVEKMMACKNKYLTAAGNFAKS</sequence>
<keyword evidence="4" id="KW-1185">Reference proteome</keyword>
<dbReference type="Gene3D" id="3.80.10.10">
    <property type="entry name" value="Ribonuclease Inhibitor"/>
    <property type="match status" value="3"/>
</dbReference>
<dbReference type="SMART" id="SM00368">
    <property type="entry name" value="LRR_RI"/>
    <property type="match status" value="5"/>
</dbReference>
<evidence type="ECO:0000256" key="2">
    <source>
        <dbReference type="ARBA" id="ARBA00022737"/>
    </source>
</evidence>
<dbReference type="AlphaFoldDB" id="A0A2B4SDX7"/>
<gene>
    <name evidence="3" type="primary">Rnh1</name>
    <name evidence="3" type="ORF">AWC38_SpisGene8471</name>
</gene>
<comment type="caution">
    <text evidence="3">The sequence shown here is derived from an EMBL/GenBank/DDBJ whole genome shotgun (WGS) entry which is preliminary data.</text>
</comment>
<evidence type="ECO:0000256" key="1">
    <source>
        <dbReference type="ARBA" id="ARBA00022614"/>
    </source>
</evidence>
<dbReference type="InterPro" id="IPR051261">
    <property type="entry name" value="NLR"/>
</dbReference>
<dbReference type="OrthoDB" id="120976at2759"/>
<organism evidence="3 4">
    <name type="scientific">Stylophora pistillata</name>
    <name type="common">Smooth cauliflower coral</name>
    <dbReference type="NCBI Taxonomy" id="50429"/>
    <lineage>
        <taxon>Eukaryota</taxon>
        <taxon>Metazoa</taxon>
        <taxon>Cnidaria</taxon>
        <taxon>Anthozoa</taxon>
        <taxon>Hexacorallia</taxon>
        <taxon>Scleractinia</taxon>
        <taxon>Astrocoeniina</taxon>
        <taxon>Pocilloporidae</taxon>
        <taxon>Stylophora</taxon>
    </lineage>
</organism>
<reference evidence="4" key="1">
    <citation type="journal article" date="2017" name="bioRxiv">
        <title>Comparative analysis of the genomes of Stylophora pistillata and Acropora digitifera provides evidence for extensive differences between species of corals.</title>
        <authorList>
            <person name="Voolstra C.R."/>
            <person name="Li Y."/>
            <person name="Liew Y.J."/>
            <person name="Baumgarten S."/>
            <person name="Zoccola D."/>
            <person name="Flot J.-F."/>
            <person name="Tambutte S."/>
            <person name="Allemand D."/>
            <person name="Aranda M."/>
        </authorList>
    </citation>
    <scope>NUCLEOTIDE SEQUENCE [LARGE SCALE GENOMIC DNA]</scope>
</reference>
<protein>
    <submittedName>
        <fullName evidence="3">Ribonuclease inhibitor</fullName>
    </submittedName>
</protein>
<dbReference type="InterPro" id="IPR001611">
    <property type="entry name" value="Leu-rich_rpt"/>
</dbReference>